<gene>
    <name evidence="2" type="ORF">GCM10022381_32370</name>
</gene>
<evidence type="ECO:0000313" key="2">
    <source>
        <dbReference type="EMBL" id="GAA3887965.1"/>
    </source>
</evidence>
<dbReference type="RefSeq" id="WP_345068587.1">
    <property type="nucleotide sequence ID" value="NZ_BAABCN010000012.1"/>
</dbReference>
<keyword evidence="3" id="KW-1185">Reference proteome</keyword>
<comment type="caution">
    <text evidence="2">The sequence shown here is derived from an EMBL/GenBank/DDBJ whole genome shotgun (WGS) entry which is preliminary data.</text>
</comment>
<organism evidence="2 3">
    <name type="scientific">Leifsonia kafniensis</name>
    <dbReference type="NCBI Taxonomy" id="475957"/>
    <lineage>
        <taxon>Bacteria</taxon>
        <taxon>Bacillati</taxon>
        <taxon>Actinomycetota</taxon>
        <taxon>Actinomycetes</taxon>
        <taxon>Micrococcales</taxon>
        <taxon>Microbacteriaceae</taxon>
        <taxon>Leifsonia</taxon>
    </lineage>
</organism>
<accession>A0ABP7KWX9</accession>
<dbReference type="EMBL" id="BAABCN010000012">
    <property type="protein sequence ID" value="GAA3887965.1"/>
    <property type="molecule type" value="Genomic_DNA"/>
</dbReference>
<dbReference type="Proteomes" id="UP001501803">
    <property type="component" value="Unassembled WGS sequence"/>
</dbReference>
<evidence type="ECO:0000313" key="3">
    <source>
        <dbReference type="Proteomes" id="UP001501803"/>
    </source>
</evidence>
<protein>
    <submittedName>
        <fullName evidence="2">Uncharacterized protein</fullName>
    </submittedName>
</protein>
<keyword evidence="1" id="KW-0175">Coiled coil</keyword>
<proteinExistence type="predicted"/>
<feature type="coiled-coil region" evidence="1">
    <location>
        <begin position="89"/>
        <end position="116"/>
    </location>
</feature>
<name>A0ABP7KWX9_9MICO</name>
<feature type="coiled-coil region" evidence="1">
    <location>
        <begin position="2"/>
        <end position="29"/>
    </location>
</feature>
<sequence>MQQKLQRLMAEAEAEARANETEAALLRKQGYRIVSEEWSALMAEAASSQQDVRRTQLNLINAKIEVSKLISGPRSRAFAAAGRQAADLVAAAERAREDALEKAMTHTAEINDATDEEARKRYQSALFSTTVFFDEVVRQAAELLEAAEADVSDLWKERAQRP</sequence>
<reference evidence="3" key="1">
    <citation type="journal article" date="2019" name="Int. J. Syst. Evol. Microbiol.">
        <title>The Global Catalogue of Microorganisms (GCM) 10K type strain sequencing project: providing services to taxonomists for standard genome sequencing and annotation.</title>
        <authorList>
            <consortium name="The Broad Institute Genomics Platform"/>
            <consortium name="The Broad Institute Genome Sequencing Center for Infectious Disease"/>
            <person name="Wu L."/>
            <person name="Ma J."/>
        </authorList>
    </citation>
    <scope>NUCLEOTIDE SEQUENCE [LARGE SCALE GENOMIC DNA]</scope>
    <source>
        <strain evidence="3">JCM 17021</strain>
    </source>
</reference>
<evidence type="ECO:0000256" key="1">
    <source>
        <dbReference type="SAM" id="Coils"/>
    </source>
</evidence>